<reference evidence="5" key="1">
    <citation type="journal article" date="2023" name="G3 (Bethesda)">
        <title>A reference genome for the long-term kleptoplast-retaining sea slug Elysia crispata morphotype clarki.</title>
        <authorList>
            <person name="Eastman K.E."/>
            <person name="Pendleton A.L."/>
            <person name="Shaikh M.A."/>
            <person name="Suttiyut T."/>
            <person name="Ogas R."/>
            <person name="Tomko P."/>
            <person name="Gavelis G."/>
            <person name="Widhalm J.R."/>
            <person name="Wisecaver J.H."/>
        </authorList>
    </citation>
    <scope>NUCLEOTIDE SEQUENCE</scope>
    <source>
        <strain evidence="5">ECLA1</strain>
    </source>
</reference>
<dbReference type="GO" id="GO:0051015">
    <property type="term" value="F:actin filament binding"/>
    <property type="evidence" value="ECO:0007669"/>
    <property type="project" value="InterPro"/>
</dbReference>
<evidence type="ECO:0000256" key="1">
    <source>
        <dbReference type="ARBA" id="ARBA00022737"/>
    </source>
</evidence>
<evidence type="ECO:0000256" key="3">
    <source>
        <dbReference type="SAM" id="MobiDB-lite"/>
    </source>
</evidence>
<sequence length="535" mass="61038">MSSIMETTPSVRDAEWKRIQEKTFTNWVNFQLLGVGKEVRDLTKDLSDGVNLLLLLEVLSGQPTGKYYNHPTTYAEKMENVGLAMRLITIREGIKVVNIGNGDIISGNLKLILGLIWSMILHYSIIPAMEGNTELSAEQFLVNWLREKISDFPIKNLTTDWNDGKAIGALVDSFRPGLCPDWRSFDPEEGKENIAKVMYIADWELKVPQVLASEDMANCNVDELSVITYLSQFLTYNRQKPQVKSIAYFREMKNRDEVDEEKDERAEGNGETAEGNDERREDTPEKQENKDLEEKVIEERGVDRSEKLDQNKTFSRWINYQLRGVKDKKVEDLAKDLSDGVILMLLLEVLTKRPTRRFNKRAVLPNQKMENVFLALDIVKKEGIELSNIDRKDIVSGSLTVTLDLIWKLILHFSILLGIEGEKPTASDEERVANQFLLQWFQGKVPDMTISSFTTGWSDGKAIGALVDAVSPGLCPDWRSFLPENAVENIAKVMDIAEQELNVPLLLTPEEMSNPYLDDRCVMTYLAQFLEYNRK</sequence>
<gene>
    <name evidence="5" type="ORF">RRG08_019829</name>
</gene>
<feature type="region of interest" description="Disordered" evidence="3">
    <location>
        <begin position="257"/>
        <end position="303"/>
    </location>
</feature>
<comment type="caution">
    <text evidence="5">The sequence shown here is derived from an EMBL/GenBank/DDBJ whole genome shotgun (WGS) entry which is preliminary data.</text>
</comment>
<organism evidence="5 6">
    <name type="scientific">Elysia crispata</name>
    <name type="common">lettuce slug</name>
    <dbReference type="NCBI Taxonomy" id="231223"/>
    <lineage>
        <taxon>Eukaryota</taxon>
        <taxon>Metazoa</taxon>
        <taxon>Spiralia</taxon>
        <taxon>Lophotrochozoa</taxon>
        <taxon>Mollusca</taxon>
        <taxon>Gastropoda</taxon>
        <taxon>Heterobranchia</taxon>
        <taxon>Euthyneura</taxon>
        <taxon>Panpulmonata</taxon>
        <taxon>Sacoglossa</taxon>
        <taxon>Placobranchoidea</taxon>
        <taxon>Plakobranchidae</taxon>
        <taxon>Elysia</taxon>
    </lineage>
</organism>
<dbReference type="InterPro" id="IPR001715">
    <property type="entry name" value="CH_dom"/>
</dbReference>
<dbReference type="EMBL" id="JAWDGP010006372">
    <property type="protein sequence ID" value="KAK3742168.1"/>
    <property type="molecule type" value="Genomic_DNA"/>
</dbReference>
<keyword evidence="2" id="KW-0009">Actin-binding</keyword>
<accession>A0AAE0YDT7</accession>
<dbReference type="Gene3D" id="1.10.418.10">
    <property type="entry name" value="Calponin-like domain"/>
    <property type="match status" value="4"/>
</dbReference>
<dbReference type="PANTHER" id="PTHR38537:SF8">
    <property type="entry name" value="FILAMIN-A"/>
    <property type="match status" value="1"/>
</dbReference>
<dbReference type="InterPro" id="IPR036872">
    <property type="entry name" value="CH_dom_sf"/>
</dbReference>
<dbReference type="Proteomes" id="UP001283361">
    <property type="component" value="Unassembled WGS sequence"/>
</dbReference>
<keyword evidence="1" id="KW-0677">Repeat</keyword>
<name>A0AAE0YDT7_9GAST</name>
<dbReference type="PANTHER" id="PTHR38537">
    <property type="entry name" value="JITTERBUG, ISOFORM N"/>
    <property type="match status" value="1"/>
</dbReference>
<feature type="domain" description="Calponin-homology (CH)" evidence="4">
    <location>
        <begin position="308"/>
        <end position="414"/>
    </location>
</feature>
<proteinExistence type="predicted"/>
<dbReference type="InterPro" id="IPR044801">
    <property type="entry name" value="Filamin"/>
</dbReference>
<evidence type="ECO:0000256" key="2">
    <source>
        <dbReference type="ARBA" id="ARBA00023203"/>
    </source>
</evidence>
<feature type="domain" description="Calponin-homology (CH)" evidence="4">
    <location>
        <begin position="18"/>
        <end position="124"/>
    </location>
</feature>
<dbReference type="SUPFAM" id="SSF47576">
    <property type="entry name" value="Calponin-homology domain, CH-domain"/>
    <property type="match status" value="2"/>
</dbReference>
<evidence type="ECO:0000313" key="6">
    <source>
        <dbReference type="Proteomes" id="UP001283361"/>
    </source>
</evidence>
<evidence type="ECO:0000313" key="5">
    <source>
        <dbReference type="EMBL" id="KAK3742168.1"/>
    </source>
</evidence>
<dbReference type="InterPro" id="IPR001589">
    <property type="entry name" value="Actinin_actin-bd_CS"/>
</dbReference>
<dbReference type="SMART" id="SM00033">
    <property type="entry name" value="CH"/>
    <property type="match status" value="4"/>
</dbReference>
<dbReference type="Pfam" id="PF00307">
    <property type="entry name" value="CH"/>
    <property type="match status" value="4"/>
</dbReference>
<keyword evidence="6" id="KW-1185">Reference proteome</keyword>
<dbReference type="GO" id="GO:0030036">
    <property type="term" value="P:actin cytoskeleton organization"/>
    <property type="evidence" value="ECO:0007669"/>
    <property type="project" value="InterPro"/>
</dbReference>
<dbReference type="PROSITE" id="PS00019">
    <property type="entry name" value="ACTININ_1"/>
    <property type="match status" value="1"/>
</dbReference>
<dbReference type="AlphaFoldDB" id="A0AAE0YDT7"/>
<feature type="domain" description="Calponin-homology (CH)" evidence="4">
    <location>
        <begin position="431"/>
        <end position="534"/>
    </location>
</feature>
<protein>
    <recommendedName>
        <fullName evidence="4">Calponin-homology (CH) domain-containing protein</fullName>
    </recommendedName>
</protein>
<feature type="compositionally biased region" description="Basic and acidic residues" evidence="3">
    <location>
        <begin position="276"/>
        <end position="303"/>
    </location>
</feature>
<dbReference type="PROSITE" id="PS50021">
    <property type="entry name" value="CH"/>
    <property type="match status" value="4"/>
</dbReference>
<evidence type="ECO:0000259" key="4">
    <source>
        <dbReference type="PROSITE" id="PS50021"/>
    </source>
</evidence>
<feature type="domain" description="Calponin-homology (CH)" evidence="4">
    <location>
        <begin position="135"/>
        <end position="238"/>
    </location>
</feature>